<feature type="domain" description="Zinc finger C3HC4 RING-type" evidence="5">
    <location>
        <begin position="7"/>
        <end position="39"/>
    </location>
</feature>
<dbReference type="Pfam" id="PF00097">
    <property type="entry name" value="zf-C3HC4"/>
    <property type="match status" value="1"/>
</dbReference>
<comment type="caution">
    <text evidence="6">The sequence shown here is derived from an EMBL/GenBank/DDBJ whole genome shotgun (WGS) entry which is preliminary data.</text>
</comment>
<protein>
    <recommendedName>
        <fullName evidence="5">Zinc finger C3HC4 RING-type domain-containing protein</fullName>
    </recommendedName>
</protein>
<evidence type="ECO:0000313" key="6">
    <source>
        <dbReference type="EMBL" id="KAG0720118.1"/>
    </source>
</evidence>
<keyword evidence="7" id="KW-1185">Reference proteome</keyword>
<evidence type="ECO:0000259" key="5">
    <source>
        <dbReference type="Pfam" id="PF00097"/>
    </source>
</evidence>
<keyword evidence="2" id="KW-0863">Zinc-finger</keyword>
<gene>
    <name evidence="6" type="ORF">GWK47_049118</name>
</gene>
<dbReference type="SUPFAM" id="SSF57850">
    <property type="entry name" value="RING/U-box"/>
    <property type="match status" value="1"/>
</dbReference>
<dbReference type="Proteomes" id="UP000770661">
    <property type="component" value="Unassembled WGS sequence"/>
</dbReference>
<feature type="compositionally biased region" description="Polar residues" evidence="4">
    <location>
        <begin position="85"/>
        <end position="98"/>
    </location>
</feature>
<dbReference type="InterPro" id="IPR013083">
    <property type="entry name" value="Znf_RING/FYVE/PHD"/>
</dbReference>
<evidence type="ECO:0000256" key="2">
    <source>
        <dbReference type="ARBA" id="ARBA00022771"/>
    </source>
</evidence>
<dbReference type="AlphaFoldDB" id="A0A8J4Y4L5"/>
<dbReference type="InterPro" id="IPR018957">
    <property type="entry name" value="Znf_C3HC4_RING-type"/>
</dbReference>
<reference evidence="6" key="1">
    <citation type="submission" date="2020-07" db="EMBL/GenBank/DDBJ databases">
        <title>The High-quality genome of the commercially important snow crab, Chionoecetes opilio.</title>
        <authorList>
            <person name="Jeong J.-H."/>
            <person name="Ryu S."/>
        </authorList>
    </citation>
    <scope>NUCLEOTIDE SEQUENCE</scope>
    <source>
        <strain evidence="6">MADBK_172401_WGS</strain>
        <tissue evidence="6">Digestive gland</tissue>
    </source>
</reference>
<name>A0A8J4Y4L5_CHIOP</name>
<dbReference type="GO" id="GO:0008270">
    <property type="term" value="F:zinc ion binding"/>
    <property type="evidence" value="ECO:0007669"/>
    <property type="project" value="UniProtKB-KW"/>
</dbReference>
<dbReference type="OrthoDB" id="6366364at2759"/>
<organism evidence="6 7">
    <name type="scientific">Chionoecetes opilio</name>
    <name type="common">Atlantic snow crab</name>
    <name type="synonym">Cancer opilio</name>
    <dbReference type="NCBI Taxonomy" id="41210"/>
    <lineage>
        <taxon>Eukaryota</taxon>
        <taxon>Metazoa</taxon>
        <taxon>Ecdysozoa</taxon>
        <taxon>Arthropoda</taxon>
        <taxon>Crustacea</taxon>
        <taxon>Multicrustacea</taxon>
        <taxon>Malacostraca</taxon>
        <taxon>Eumalacostraca</taxon>
        <taxon>Eucarida</taxon>
        <taxon>Decapoda</taxon>
        <taxon>Pleocyemata</taxon>
        <taxon>Brachyura</taxon>
        <taxon>Eubrachyura</taxon>
        <taxon>Majoidea</taxon>
        <taxon>Majidae</taxon>
        <taxon>Chionoecetes</taxon>
    </lineage>
</organism>
<evidence type="ECO:0000313" key="7">
    <source>
        <dbReference type="Proteomes" id="UP000770661"/>
    </source>
</evidence>
<feature type="region of interest" description="Disordered" evidence="4">
    <location>
        <begin position="74"/>
        <end position="105"/>
    </location>
</feature>
<dbReference type="EMBL" id="JACEEZ010013438">
    <property type="protein sequence ID" value="KAG0720118.1"/>
    <property type="molecule type" value="Genomic_DNA"/>
</dbReference>
<accession>A0A8J4Y4L5</accession>
<evidence type="ECO:0000256" key="4">
    <source>
        <dbReference type="SAM" id="MobiDB-lite"/>
    </source>
</evidence>
<sequence length="105" mass="11839">MTALMTLLKRPCSLPCGHTFCSLGRGWIIKKDEVTCPTCRDIHDVPQVWTLPCQLVLRLLQGAERTRDTFLLAIQPDKDTETEESSSPAVKAPTTQTQRRSHPHQ</sequence>
<keyword evidence="1" id="KW-0479">Metal-binding</keyword>
<evidence type="ECO:0000256" key="1">
    <source>
        <dbReference type="ARBA" id="ARBA00022723"/>
    </source>
</evidence>
<dbReference type="Gene3D" id="3.30.40.10">
    <property type="entry name" value="Zinc/RING finger domain, C3HC4 (zinc finger)"/>
    <property type="match status" value="1"/>
</dbReference>
<keyword evidence="3" id="KW-0862">Zinc</keyword>
<evidence type="ECO:0000256" key="3">
    <source>
        <dbReference type="ARBA" id="ARBA00022833"/>
    </source>
</evidence>
<proteinExistence type="predicted"/>